<evidence type="ECO:0000313" key="2">
    <source>
        <dbReference type="Proteomes" id="UP000827892"/>
    </source>
</evidence>
<dbReference type="AlphaFoldDB" id="A0AAE8ZRP5"/>
<dbReference type="EMBL" id="CP090896">
    <property type="protein sequence ID" value="ULT84785.1"/>
    <property type="molecule type" value="Genomic_DNA"/>
</dbReference>
<accession>A0AAE8ZRP5</accession>
<gene>
    <name evidence="1" type="ORF">L3Y34_013459</name>
</gene>
<protein>
    <submittedName>
        <fullName evidence="1">Uncharacterized protein</fullName>
    </submittedName>
</protein>
<dbReference type="Proteomes" id="UP000827892">
    <property type="component" value="Chromosome X"/>
</dbReference>
<organism evidence="1 2">
    <name type="scientific">Caenorhabditis briggsae</name>
    <dbReference type="NCBI Taxonomy" id="6238"/>
    <lineage>
        <taxon>Eukaryota</taxon>
        <taxon>Metazoa</taxon>
        <taxon>Ecdysozoa</taxon>
        <taxon>Nematoda</taxon>
        <taxon>Chromadorea</taxon>
        <taxon>Rhabditida</taxon>
        <taxon>Rhabditina</taxon>
        <taxon>Rhabditomorpha</taxon>
        <taxon>Rhabditoidea</taxon>
        <taxon>Rhabditidae</taxon>
        <taxon>Peloderinae</taxon>
        <taxon>Caenorhabditis</taxon>
    </lineage>
</organism>
<name>A0AAE8ZRP5_CAEBR</name>
<proteinExistence type="predicted"/>
<sequence>MMPEAHMEFPVPADDLELEASQQSDLVYDATGFCAMLAIVMVPKGLIKYKSRQASEDAEAGALLLEENHEDDN</sequence>
<reference evidence="1 2" key="1">
    <citation type="submission" date="2022-05" db="EMBL/GenBank/DDBJ databases">
        <title>Chromosome-level reference genomes for two strains of Caenorhabditis briggsae: an improved platform for comparative genomics.</title>
        <authorList>
            <person name="Stevens L."/>
            <person name="Andersen E.C."/>
        </authorList>
    </citation>
    <scope>NUCLEOTIDE SEQUENCE [LARGE SCALE GENOMIC DNA]</scope>
    <source>
        <strain evidence="1">QX1410_ONT</strain>
        <tissue evidence="1">Whole-organism</tissue>
    </source>
</reference>
<evidence type="ECO:0000313" key="1">
    <source>
        <dbReference type="EMBL" id="ULT84785.1"/>
    </source>
</evidence>